<proteinExistence type="predicted"/>
<sequence>MKTCPDLQGGIRRRGVRVSEAEWLGVGEGKGGTELLKQSQMTSKSGKESQAGYDTGISYEPLKQGRSEPEGEARFKGIEEGSWPRVDSPQGQKPVLHKITEFDWSLTPVCAGGIALKTVGPSEVLPPGHRKLKAKLPGGCTTVSAERLNPVNGAAFLASAPASSKGVGRDQKVHSLKYGSRHEPTAKVTFLPQAFVKVDTKKIVGCTRSGESGTVVSWSPLCRPPNDSTCLQDHCFLLAAPSLNLSSRFNISLPLFETTFLKDKVEALCRIGPAALWLKRSALYLVNDPSSGDQIDQLRVRPSKDAVLLRCFTEEIKSANPLDIRIAYNVAAARHLGAKQTVRSEWPFDRLSCNADNCGMGLKTACGRPIFVWGTKYMKHSHLERVIRIFQILSIASQGRRDRAIKGGANAATLDRTVHAKSTSPQHGLGYCILDALGVTA</sequence>
<evidence type="ECO:0000256" key="1">
    <source>
        <dbReference type="SAM" id="MobiDB-lite"/>
    </source>
</evidence>
<evidence type="ECO:0000313" key="3">
    <source>
        <dbReference type="Proteomes" id="UP000812966"/>
    </source>
</evidence>
<feature type="region of interest" description="Disordered" evidence="1">
    <location>
        <begin position="37"/>
        <end position="72"/>
    </location>
</feature>
<comment type="caution">
    <text evidence="2">The sequence shown here is derived from an EMBL/GenBank/DDBJ whole genome shotgun (WGS) entry which is preliminary data.</text>
</comment>
<reference evidence="2" key="1">
    <citation type="submission" date="2020-04" db="EMBL/GenBank/DDBJ databases">
        <title>Analysis of mating type loci in Filobasidium floriforme.</title>
        <authorList>
            <person name="Nowrousian M."/>
        </authorList>
    </citation>
    <scope>NUCLEOTIDE SEQUENCE</scope>
    <source>
        <strain evidence="2">CBS 6242</strain>
    </source>
</reference>
<feature type="compositionally biased region" description="Basic and acidic residues" evidence="1">
    <location>
        <begin position="63"/>
        <end position="72"/>
    </location>
</feature>
<keyword evidence="3" id="KW-1185">Reference proteome</keyword>
<dbReference type="Proteomes" id="UP000812966">
    <property type="component" value="Unassembled WGS sequence"/>
</dbReference>
<dbReference type="EMBL" id="JABELV010000216">
    <property type="protein sequence ID" value="KAG7527970.1"/>
    <property type="molecule type" value="Genomic_DNA"/>
</dbReference>
<protein>
    <submittedName>
        <fullName evidence="2">Uncharacterized protein</fullName>
    </submittedName>
</protein>
<gene>
    <name evidence="2" type="ORF">FFLO_06487</name>
</gene>
<organism evidence="2 3">
    <name type="scientific">Filobasidium floriforme</name>
    <dbReference type="NCBI Taxonomy" id="5210"/>
    <lineage>
        <taxon>Eukaryota</taxon>
        <taxon>Fungi</taxon>
        <taxon>Dikarya</taxon>
        <taxon>Basidiomycota</taxon>
        <taxon>Agaricomycotina</taxon>
        <taxon>Tremellomycetes</taxon>
        <taxon>Filobasidiales</taxon>
        <taxon>Filobasidiaceae</taxon>
        <taxon>Filobasidium</taxon>
    </lineage>
</organism>
<dbReference type="AlphaFoldDB" id="A0A8K0NMZ2"/>
<name>A0A8K0NMZ2_9TREE</name>
<accession>A0A8K0NMZ2</accession>
<evidence type="ECO:0000313" key="2">
    <source>
        <dbReference type="EMBL" id="KAG7527970.1"/>
    </source>
</evidence>